<sequence length="96" mass="10135">MHKSMTETIHHLSQSYAQLARILEANKQATVRASELVCGIPDAHAGLGGTEEVLNGASQVTKSVIAYLNGLAELEDSLAVSLFNVVKAASEGVDEE</sequence>
<reference evidence="1 2" key="1">
    <citation type="submission" date="2018-10" db="EMBL/GenBank/DDBJ databases">
        <title>Genome Sequence of Cohnella sp.</title>
        <authorList>
            <person name="Srinivasan S."/>
            <person name="Kim M.K."/>
        </authorList>
    </citation>
    <scope>NUCLEOTIDE SEQUENCE [LARGE SCALE GENOMIC DNA]</scope>
    <source>
        <strain evidence="1 2">18JY8-7</strain>
    </source>
</reference>
<dbReference type="EMBL" id="CP033433">
    <property type="protein sequence ID" value="AYQ71434.1"/>
    <property type="molecule type" value="Genomic_DNA"/>
</dbReference>
<dbReference type="Proteomes" id="UP000269097">
    <property type="component" value="Chromosome"/>
</dbReference>
<proteinExistence type="predicted"/>
<gene>
    <name evidence="1" type="ORF">EAV92_01835</name>
</gene>
<protein>
    <submittedName>
        <fullName evidence="1">Nucleoside-diphosphate sugar epimerase</fullName>
    </submittedName>
</protein>
<keyword evidence="2" id="KW-1185">Reference proteome</keyword>
<evidence type="ECO:0000313" key="1">
    <source>
        <dbReference type="EMBL" id="AYQ71434.1"/>
    </source>
</evidence>
<evidence type="ECO:0000313" key="2">
    <source>
        <dbReference type="Proteomes" id="UP000269097"/>
    </source>
</evidence>
<accession>A0A3G3JTB4</accession>
<organism evidence="1 2">
    <name type="scientific">Cohnella candidum</name>
    <dbReference type="NCBI Taxonomy" id="2674991"/>
    <lineage>
        <taxon>Bacteria</taxon>
        <taxon>Bacillati</taxon>
        <taxon>Bacillota</taxon>
        <taxon>Bacilli</taxon>
        <taxon>Bacillales</taxon>
        <taxon>Paenibacillaceae</taxon>
        <taxon>Cohnella</taxon>
    </lineage>
</organism>
<name>A0A3G3JTB4_9BACL</name>
<dbReference type="AlphaFoldDB" id="A0A3G3JTB4"/>
<dbReference type="RefSeq" id="WP_123039498.1">
    <property type="nucleotide sequence ID" value="NZ_CP033433.1"/>
</dbReference>
<dbReference type="KEGG" id="coh:EAV92_01835"/>